<sequence length="82" mass="9287">MNITQITSVMVVSSSPVSRRPWVVGCCMQQYSSSPLRKVTSHSQQANPSVMNLDMTKERIRKLRAGPNLLWAQGKKKKWALE</sequence>
<dbReference type="Proteomes" id="UP000235145">
    <property type="component" value="Unassembled WGS sequence"/>
</dbReference>
<protein>
    <submittedName>
        <fullName evidence="1">Uncharacterized protein</fullName>
    </submittedName>
</protein>
<name>A0A9R1XN41_LACSA</name>
<accession>A0A9R1XN41</accession>
<organism evidence="1 2">
    <name type="scientific">Lactuca sativa</name>
    <name type="common">Garden lettuce</name>
    <dbReference type="NCBI Taxonomy" id="4236"/>
    <lineage>
        <taxon>Eukaryota</taxon>
        <taxon>Viridiplantae</taxon>
        <taxon>Streptophyta</taxon>
        <taxon>Embryophyta</taxon>
        <taxon>Tracheophyta</taxon>
        <taxon>Spermatophyta</taxon>
        <taxon>Magnoliopsida</taxon>
        <taxon>eudicotyledons</taxon>
        <taxon>Gunneridae</taxon>
        <taxon>Pentapetalae</taxon>
        <taxon>asterids</taxon>
        <taxon>campanulids</taxon>
        <taxon>Asterales</taxon>
        <taxon>Asteraceae</taxon>
        <taxon>Cichorioideae</taxon>
        <taxon>Cichorieae</taxon>
        <taxon>Lactucinae</taxon>
        <taxon>Lactuca</taxon>
    </lineage>
</organism>
<gene>
    <name evidence="1" type="ORF">LSAT_V11C400169820</name>
</gene>
<dbReference type="EMBL" id="NBSK02000004">
    <property type="protein sequence ID" value="KAJ0213482.1"/>
    <property type="molecule type" value="Genomic_DNA"/>
</dbReference>
<evidence type="ECO:0000313" key="1">
    <source>
        <dbReference type="EMBL" id="KAJ0213482.1"/>
    </source>
</evidence>
<proteinExistence type="predicted"/>
<dbReference type="AlphaFoldDB" id="A0A9R1XN41"/>
<evidence type="ECO:0000313" key="2">
    <source>
        <dbReference type="Proteomes" id="UP000235145"/>
    </source>
</evidence>
<keyword evidence="2" id="KW-1185">Reference proteome</keyword>
<comment type="caution">
    <text evidence="1">The sequence shown here is derived from an EMBL/GenBank/DDBJ whole genome shotgun (WGS) entry which is preliminary data.</text>
</comment>
<reference evidence="1 2" key="1">
    <citation type="journal article" date="2017" name="Nat. Commun.">
        <title>Genome assembly with in vitro proximity ligation data and whole-genome triplication in lettuce.</title>
        <authorList>
            <person name="Reyes-Chin-Wo S."/>
            <person name="Wang Z."/>
            <person name="Yang X."/>
            <person name="Kozik A."/>
            <person name="Arikit S."/>
            <person name="Song C."/>
            <person name="Xia L."/>
            <person name="Froenicke L."/>
            <person name="Lavelle D.O."/>
            <person name="Truco M.J."/>
            <person name="Xia R."/>
            <person name="Zhu S."/>
            <person name="Xu C."/>
            <person name="Xu H."/>
            <person name="Xu X."/>
            <person name="Cox K."/>
            <person name="Korf I."/>
            <person name="Meyers B.C."/>
            <person name="Michelmore R.W."/>
        </authorList>
    </citation>
    <scope>NUCLEOTIDE SEQUENCE [LARGE SCALE GENOMIC DNA]</scope>
    <source>
        <strain evidence="2">cv. Salinas</strain>
        <tissue evidence="1">Seedlings</tissue>
    </source>
</reference>